<evidence type="ECO:0000256" key="10">
    <source>
        <dbReference type="RuleBase" id="RU361207"/>
    </source>
</evidence>
<organism evidence="12 13">
    <name type="scientific">Alteromonas gilva</name>
    <dbReference type="NCBI Taxonomy" id="2987522"/>
    <lineage>
        <taxon>Bacteria</taxon>
        <taxon>Pseudomonadati</taxon>
        <taxon>Pseudomonadota</taxon>
        <taxon>Gammaproteobacteria</taxon>
        <taxon>Alteromonadales</taxon>
        <taxon>Alteromonadaceae</taxon>
        <taxon>Alteromonas/Salinimonas group</taxon>
        <taxon>Alteromonas</taxon>
    </lineage>
</organism>
<dbReference type="EC" id="2.4.1.25" evidence="3 10"/>
<dbReference type="Pfam" id="PF02446">
    <property type="entry name" value="Glyco_hydro_77"/>
    <property type="match status" value="1"/>
</dbReference>
<evidence type="ECO:0000256" key="2">
    <source>
        <dbReference type="ARBA" id="ARBA00005684"/>
    </source>
</evidence>
<dbReference type="Pfam" id="PF21226">
    <property type="entry name" value="MalQ_N"/>
    <property type="match status" value="1"/>
</dbReference>
<dbReference type="PANTHER" id="PTHR32438">
    <property type="entry name" value="4-ALPHA-GLUCANOTRANSFERASE DPE1, CHLOROPLASTIC/AMYLOPLASTIC"/>
    <property type="match status" value="1"/>
</dbReference>
<dbReference type="GO" id="GO:0004134">
    <property type="term" value="F:4-alpha-glucanotransferase activity"/>
    <property type="evidence" value="ECO:0007669"/>
    <property type="project" value="UniProtKB-EC"/>
</dbReference>
<dbReference type="RefSeq" id="WP_273639838.1">
    <property type="nucleotide sequence ID" value="NZ_JAQQXP010000001.1"/>
</dbReference>
<dbReference type="InterPro" id="IPR017853">
    <property type="entry name" value="GH"/>
</dbReference>
<evidence type="ECO:0000256" key="7">
    <source>
        <dbReference type="ARBA" id="ARBA00023277"/>
    </source>
</evidence>
<comment type="catalytic activity">
    <reaction evidence="1 10">
        <text>Transfers a segment of a (1-&gt;4)-alpha-D-glucan to a new position in an acceptor, which may be glucose or a (1-&gt;4)-alpha-D-glucan.</text>
        <dbReference type="EC" id="2.4.1.25"/>
    </reaction>
</comment>
<evidence type="ECO:0000256" key="6">
    <source>
        <dbReference type="ARBA" id="ARBA00022679"/>
    </source>
</evidence>
<evidence type="ECO:0000256" key="5">
    <source>
        <dbReference type="ARBA" id="ARBA00022676"/>
    </source>
</evidence>
<keyword evidence="5 10" id="KW-0328">Glycosyltransferase</keyword>
<keyword evidence="13" id="KW-1185">Reference proteome</keyword>
<dbReference type="PANTHER" id="PTHR32438:SF5">
    <property type="entry name" value="4-ALPHA-GLUCANOTRANSFERASE DPE1, CHLOROPLASTIC_AMYLOPLASTIC"/>
    <property type="match status" value="1"/>
</dbReference>
<dbReference type="SUPFAM" id="SSF51445">
    <property type="entry name" value="(Trans)glycosidases"/>
    <property type="match status" value="1"/>
</dbReference>
<dbReference type="Proteomes" id="UP001218788">
    <property type="component" value="Unassembled WGS sequence"/>
</dbReference>
<accession>A0ABT5L1E6</accession>
<gene>
    <name evidence="12" type="primary">malQ</name>
    <name evidence="12" type="ORF">OIK42_08860</name>
</gene>
<evidence type="ECO:0000313" key="13">
    <source>
        <dbReference type="Proteomes" id="UP001218788"/>
    </source>
</evidence>
<dbReference type="EMBL" id="JAQQXP010000001">
    <property type="protein sequence ID" value="MDC8830869.1"/>
    <property type="molecule type" value="Genomic_DNA"/>
</dbReference>
<reference evidence="12 13" key="1">
    <citation type="submission" date="2022-10" db="EMBL/GenBank/DDBJ databases">
        <title>Alteromonas sp. chi3 Genome sequencing.</title>
        <authorList>
            <person name="Park S."/>
        </authorList>
    </citation>
    <scope>NUCLEOTIDE SEQUENCE [LARGE SCALE GENOMIC DNA]</scope>
    <source>
        <strain evidence="13">chi3</strain>
    </source>
</reference>
<evidence type="ECO:0000256" key="9">
    <source>
        <dbReference type="ARBA" id="ARBA00031501"/>
    </source>
</evidence>
<evidence type="ECO:0000256" key="3">
    <source>
        <dbReference type="ARBA" id="ARBA00012560"/>
    </source>
</evidence>
<dbReference type="InterPro" id="IPR048458">
    <property type="entry name" value="MalQ_N"/>
</dbReference>
<sequence>MTNQLLQKLVEMRGIETHYVDAWGNPAVISEASQAKLLQALGYEIGNESVIAEQLETEIAMVWSKPLDPVSVIRTTDERYFRLRLPLPQVNETYNVTITEETGETHTFNVIAVDHDLLNVGEVDDLEFHEYAIPITVELPLGYHQLSVSFETTDIATMRLIMAPPACYQPDVVESGNKQWGLSVQLYCLRSETNWGIGDFSDLTTLVTQAGALGAGFIGLNPIHALYPSNPEACSPYGPSSRRWLNFLYIDVTAMPCFDSDSVQKVVNSADFQARLQYVRQTEFVDYSAVTELKMAALKPLFDAYYNAYLTKNTKQNRAFKSFIKVGGESLQMLATYDAMQEYLQASGKEAWGWPVFPAEWQDFHNDAVAKFARQHKHRITFYLFLQWQAAEQLDQANQAAVDAGMGIGIYRDLAVGVSEGSAEIWGNKDLYCTGASVGAPPDVLGPLGQNWGLPPMDPAMLFEQGYQPIIDLFDSNMQSSGALRIDHVMGLLRLWWVSKGDHAKAGGYVYYPIEDLLAILALESHRHQAMVIGEDLGTVPEEIRQTLCDNGVFSYRVFFFEKAKDGGFYSPSHYPVQSMATLTTHDMPTLIGYWHCLDLELGKQLQLYTDDAVLQTLYDSRHEDKQAILDSLHGHGHADNSIGRHVSDVGMTRNLNHALQTHMSYGSSTLLSLQLEDWLEMDKPVNVPGTFKEYPNWRRKLSRNLGDIFKDPDIQALAARIEQGRRAASR</sequence>
<name>A0ABT5L1E6_9ALTE</name>
<dbReference type="Gene3D" id="3.20.20.80">
    <property type="entry name" value="Glycosidases"/>
    <property type="match status" value="1"/>
</dbReference>
<dbReference type="NCBIfam" id="NF008274">
    <property type="entry name" value="PRK11052.1"/>
    <property type="match status" value="1"/>
</dbReference>
<evidence type="ECO:0000256" key="4">
    <source>
        <dbReference type="ARBA" id="ARBA00020295"/>
    </source>
</evidence>
<comment type="similarity">
    <text evidence="2 10">Belongs to the disproportionating enzyme family.</text>
</comment>
<keyword evidence="7 10" id="KW-0119">Carbohydrate metabolism</keyword>
<protein>
    <recommendedName>
        <fullName evidence="4 10">4-alpha-glucanotransferase</fullName>
        <ecNumber evidence="3 10">2.4.1.25</ecNumber>
    </recommendedName>
    <alternativeName>
        <fullName evidence="8 10">Amylomaltase</fullName>
    </alternativeName>
    <alternativeName>
        <fullName evidence="9 10">Disproportionating enzyme</fullName>
    </alternativeName>
</protein>
<evidence type="ECO:0000259" key="11">
    <source>
        <dbReference type="Pfam" id="PF21226"/>
    </source>
</evidence>
<dbReference type="InterPro" id="IPR003385">
    <property type="entry name" value="Glyco_hydro_77"/>
</dbReference>
<evidence type="ECO:0000256" key="1">
    <source>
        <dbReference type="ARBA" id="ARBA00000439"/>
    </source>
</evidence>
<proteinExistence type="inferred from homology"/>
<feature type="domain" description="MalQ N-terminal beta-sandwich" evidence="11">
    <location>
        <begin position="67"/>
        <end position="164"/>
    </location>
</feature>
<comment type="caution">
    <text evidence="12">The sequence shown here is derived from an EMBL/GenBank/DDBJ whole genome shotgun (WGS) entry which is preliminary data.</text>
</comment>
<keyword evidence="6 10" id="KW-0808">Transferase</keyword>
<dbReference type="NCBIfam" id="TIGR00217">
    <property type="entry name" value="malQ"/>
    <property type="match status" value="1"/>
</dbReference>
<evidence type="ECO:0000256" key="8">
    <source>
        <dbReference type="ARBA" id="ARBA00031423"/>
    </source>
</evidence>
<evidence type="ECO:0000313" key="12">
    <source>
        <dbReference type="EMBL" id="MDC8830869.1"/>
    </source>
</evidence>